<comment type="subcellular location">
    <subcellularLocation>
        <location evidence="1">Membrane</location>
        <topology evidence="1">Multi-pass membrane protein</topology>
    </subcellularLocation>
</comment>
<keyword evidence="9" id="KW-1185">Reference proteome</keyword>
<name>A0A3A1YR75_9GAMM</name>
<evidence type="ECO:0000313" key="8">
    <source>
        <dbReference type="EMBL" id="RIY40011.1"/>
    </source>
</evidence>
<organism evidence="8 9">
    <name type="scientific">Psittacicella hinzii</name>
    <dbReference type="NCBI Taxonomy" id="2028575"/>
    <lineage>
        <taxon>Bacteria</taxon>
        <taxon>Pseudomonadati</taxon>
        <taxon>Pseudomonadota</taxon>
        <taxon>Gammaproteobacteria</taxon>
        <taxon>Pasteurellales</taxon>
        <taxon>Psittacicellaceae</taxon>
        <taxon>Psittacicella</taxon>
    </lineage>
</organism>
<feature type="transmembrane region" description="Helical" evidence="6">
    <location>
        <begin position="75"/>
        <end position="94"/>
    </location>
</feature>
<feature type="transmembrane region" description="Helical" evidence="6">
    <location>
        <begin position="164"/>
        <end position="188"/>
    </location>
</feature>
<dbReference type="PROSITE" id="PS50850">
    <property type="entry name" value="MFS"/>
    <property type="match status" value="1"/>
</dbReference>
<keyword evidence="5 6" id="KW-0472">Membrane</keyword>
<evidence type="ECO:0000256" key="4">
    <source>
        <dbReference type="ARBA" id="ARBA00022989"/>
    </source>
</evidence>
<evidence type="ECO:0000313" key="9">
    <source>
        <dbReference type="Proteomes" id="UP000265916"/>
    </source>
</evidence>
<feature type="transmembrane region" description="Helical" evidence="6">
    <location>
        <begin position="106"/>
        <end position="125"/>
    </location>
</feature>
<dbReference type="PANTHER" id="PTHR23502:SF132">
    <property type="entry name" value="POLYAMINE TRANSPORTER 2-RELATED"/>
    <property type="match status" value="1"/>
</dbReference>
<dbReference type="InterPro" id="IPR011701">
    <property type="entry name" value="MFS"/>
</dbReference>
<reference evidence="8 9" key="1">
    <citation type="submission" date="2017-08" db="EMBL/GenBank/DDBJ databases">
        <title>Reclassification of Bisgaard taxon 37 and 44.</title>
        <authorList>
            <person name="Christensen H."/>
        </authorList>
    </citation>
    <scope>NUCLEOTIDE SEQUENCE [LARGE SCALE GENOMIC DNA]</scope>
    <source>
        <strain evidence="8 9">111</strain>
    </source>
</reference>
<dbReference type="SUPFAM" id="SSF103473">
    <property type="entry name" value="MFS general substrate transporter"/>
    <property type="match status" value="1"/>
</dbReference>
<sequence>MSQSKNDTLIGKAGSTYVGFDAITPHQQALQKKLPNKILLIFTLGLLAMNASLVNDAVIPALLDLSTYFNASVEQIQAIIPYFAIGLGIGQLIWGPCIDRFGRKSIIMLLVVLGLILNGILQFTANYTALLTVRVLQGIVFSGIGSIPSIVLKDAYSPKDFVIYNSYLMSIFFFGPALAPMIGGWLLLIMPWKGIYYFISLLILFSAAVFLIKIPETLDPEKRQSLNTIRILKNYGAILKDPRSVVLILAFTTFELASFAYPTLLPAVLMIDYKVSSTNSSYFLAMLIVFLSLGMYVSQHLIKKGVNLQTIWTVAAAGQVLAVALNILVIYTVKNEYTITAAMCSNTFFSGMISSSIMMVYLTRYPHITGTASSLMQAIMLLVPGLVISHCDFIIKSDRHEGTTMLLITGAAIALSGLCSLFYRAVWGINSSAGAGMAAGH</sequence>
<dbReference type="GO" id="GO:1990961">
    <property type="term" value="P:xenobiotic detoxification by transmembrane export across the plasma membrane"/>
    <property type="evidence" value="ECO:0007669"/>
    <property type="project" value="TreeGrafter"/>
</dbReference>
<dbReference type="InterPro" id="IPR036259">
    <property type="entry name" value="MFS_trans_sf"/>
</dbReference>
<feature type="transmembrane region" description="Helical" evidence="6">
    <location>
        <begin position="281"/>
        <end position="298"/>
    </location>
</feature>
<keyword evidence="4 6" id="KW-1133">Transmembrane helix</keyword>
<feature type="transmembrane region" description="Helical" evidence="6">
    <location>
        <begin position="339"/>
        <end position="362"/>
    </location>
</feature>
<dbReference type="EMBL" id="NRJG01000020">
    <property type="protein sequence ID" value="RIY40011.1"/>
    <property type="molecule type" value="Genomic_DNA"/>
</dbReference>
<comment type="caution">
    <text evidence="8">The sequence shown here is derived from an EMBL/GenBank/DDBJ whole genome shotgun (WGS) entry which is preliminary data.</text>
</comment>
<evidence type="ECO:0000256" key="2">
    <source>
        <dbReference type="ARBA" id="ARBA00022448"/>
    </source>
</evidence>
<gene>
    <name evidence="8" type="ORF">CKF58_01210</name>
</gene>
<feature type="transmembrane region" description="Helical" evidence="6">
    <location>
        <begin position="310"/>
        <end position="333"/>
    </location>
</feature>
<accession>A0A3A1YR75</accession>
<dbReference type="PANTHER" id="PTHR23502">
    <property type="entry name" value="MAJOR FACILITATOR SUPERFAMILY"/>
    <property type="match status" value="1"/>
</dbReference>
<feature type="transmembrane region" description="Helical" evidence="6">
    <location>
        <begin position="194"/>
        <end position="214"/>
    </location>
</feature>
<proteinExistence type="predicted"/>
<dbReference type="AlphaFoldDB" id="A0A3A1YR75"/>
<dbReference type="GO" id="GO:0015385">
    <property type="term" value="F:sodium:proton antiporter activity"/>
    <property type="evidence" value="ECO:0007669"/>
    <property type="project" value="TreeGrafter"/>
</dbReference>
<feature type="transmembrane region" description="Helical" evidence="6">
    <location>
        <begin position="407"/>
        <end position="427"/>
    </location>
</feature>
<dbReference type="RefSeq" id="WP_119530169.1">
    <property type="nucleotide sequence ID" value="NZ_JBHSSP010000027.1"/>
</dbReference>
<evidence type="ECO:0000256" key="1">
    <source>
        <dbReference type="ARBA" id="ARBA00004141"/>
    </source>
</evidence>
<dbReference type="InterPro" id="IPR020846">
    <property type="entry name" value="MFS_dom"/>
</dbReference>
<keyword evidence="2" id="KW-0813">Transport</keyword>
<dbReference type="Proteomes" id="UP000265916">
    <property type="component" value="Unassembled WGS sequence"/>
</dbReference>
<dbReference type="Gene3D" id="1.20.1720.10">
    <property type="entry name" value="Multidrug resistance protein D"/>
    <property type="match status" value="1"/>
</dbReference>
<evidence type="ECO:0000256" key="6">
    <source>
        <dbReference type="SAM" id="Phobius"/>
    </source>
</evidence>
<evidence type="ECO:0000256" key="5">
    <source>
        <dbReference type="ARBA" id="ARBA00023136"/>
    </source>
</evidence>
<protein>
    <recommendedName>
        <fullName evidence="7">Major facilitator superfamily (MFS) profile domain-containing protein</fullName>
    </recommendedName>
</protein>
<keyword evidence="3 6" id="KW-0812">Transmembrane</keyword>
<evidence type="ECO:0000259" key="7">
    <source>
        <dbReference type="PROSITE" id="PS50850"/>
    </source>
</evidence>
<feature type="domain" description="Major facilitator superfamily (MFS) profile" evidence="7">
    <location>
        <begin position="36"/>
        <end position="428"/>
    </location>
</feature>
<dbReference type="OrthoDB" id="9814303at2"/>
<feature type="transmembrane region" description="Helical" evidence="6">
    <location>
        <begin position="38"/>
        <end position="63"/>
    </location>
</feature>
<feature type="transmembrane region" description="Helical" evidence="6">
    <location>
        <begin position="245"/>
        <end position="269"/>
    </location>
</feature>
<dbReference type="Pfam" id="PF07690">
    <property type="entry name" value="MFS_1"/>
    <property type="match status" value="1"/>
</dbReference>
<evidence type="ECO:0000256" key="3">
    <source>
        <dbReference type="ARBA" id="ARBA00022692"/>
    </source>
</evidence>
<feature type="transmembrane region" description="Helical" evidence="6">
    <location>
        <begin position="374"/>
        <end position="395"/>
    </location>
</feature>
<dbReference type="GO" id="GO:0005886">
    <property type="term" value="C:plasma membrane"/>
    <property type="evidence" value="ECO:0007669"/>
    <property type="project" value="TreeGrafter"/>
</dbReference>